<dbReference type="Gene3D" id="2.30.30.110">
    <property type="match status" value="1"/>
</dbReference>
<reference evidence="3 4" key="1">
    <citation type="submission" date="2019-09" db="EMBL/GenBank/DDBJ databases">
        <title>Complete Genome Sequence of Lactobacillus nenjiangensis SH-Y15, isolated from sauerkraut.</title>
        <authorList>
            <person name="Yang H."/>
        </authorList>
    </citation>
    <scope>NUCLEOTIDE SEQUENCE [LARGE SCALE GENOMIC DNA]</scope>
    <source>
        <strain evidence="3 4">SH-Y15</strain>
    </source>
</reference>
<evidence type="ECO:0000313" key="4">
    <source>
        <dbReference type="Proteomes" id="UP000325295"/>
    </source>
</evidence>
<dbReference type="EMBL" id="CP043939">
    <property type="protein sequence ID" value="QER66562.1"/>
    <property type="molecule type" value="Genomic_DNA"/>
</dbReference>
<name>A0A5P1WY32_9LACO</name>
<evidence type="ECO:0008006" key="5">
    <source>
        <dbReference type="Google" id="ProtNLM"/>
    </source>
</evidence>
<accession>A0A5P1WY32</accession>
<comment type="similarity">
    <text evidence="1">Belongs to the PemK/MazF family.</text>
</comment>
<keyword evidence="4" id="KW-1185">Reference proteome</keyword>
<dbReference type="AlphaFoldDB" id="A0A5P1WY32"/>
<dbReference type="RefSeq" id="WP_150203195.1">
    <property type="nucleotide sequence ID" value="NZ_CAUQTN010000008.1"/>
</dbReference>
<dbReference type="KEGG" id="lnn:F0161_00865"/>
<proteinExistence type="inferred from homology"/>
<gene>
    <name evidence="3" type="ORF">F0161_00865</name>
</gene>
<dbReference type="InterPro" id="IPR011067">
    <property type="entry name" value="Plasmid_toxin/cell-grow_inhib"/>
</dbReference>
<evidence type="ECO:0000256" key="1">
    <source>
        <dbReference type="ARBA" id="ARBA00007521"/>
    </source>
</evidence>
<evidence type="ECO:0000313" key="3">
    <source>
        <dbReference type="EMBL" id="QER66562.1"/>
    </source>
</evidence>
<evidence type="ECO:0000256" key="2">
    <source>
        <dbReference type="ARBA" id="ARBA00022649"/>
    </source>
</evidence>
<dbReference type="Pfam" id="PF02452">
    <property type="entry name" value="PemK_toxin"/>
    <property type="match status" value="1"/>
</dbReference>
<dbReference type="Proteomes" id="UP000325295">
    <property type="component" value="Chromosome"/>
</dbReference>
<dbReference type="GO" id="GO:0003677">
    <property type="term" value="F:DNA binding"/>
    <property type="evidence" value="ECO:0007669"/>
    <property type="project" value="InterPro"/>
</dbReference>
<protein>
    <recommendedName>
        <fullName evidence="5">Type II toxin-antitoxin system PemK/MazF family toxin</fullName>
    </recommendedName>
</protein>
<dbReference type="OrthoDB" id="2223833at2"/>
<dbReference type="InterPro" id="IPR003477">
    <property type="entry name" value="PemK-like"/>
</dbReference>
<organism evidence="3 4">
    <name type="scientific">Paucilactobacillus nenjiangensis</name>
    <dbReference type="NCBI Taxonomy" id="1296540"/>
    <lineage>
        <taxon>Bacteria</taxon>
        <taxon>Bacillati</taxon>
        <taxon>Bacillota</taxon>
        <taxon>Bacilli</taxon>
        <taxon>Lactobacillales</taxon>
        <taxon>Lactobacillaceae</taxon>
        <taxon>Paucilactobacillus</taxon>
    </lineage>
</organism>
<keyword evidence="2" id="KW-1277">Toxin-antitoxin system</keyword>
<sequence>MYNEIFWAYVNFTNRSDGKRRPVLVIRQTETNYVVYRITTKYDNKSDWIKNKYLKISDWKQAGLQRLYWIDTIRPYNLPIVSTSLNYIGRLSDHDLHELMLIITKQS</sequence>
<dbReference type="SUPFAM" id="SSF50118">
    <property type="entry name" value="Cell growth inhibitor/plasmid maintenance toxic component"/>
    <property type="match status" value="1"/>
</dbReference>